<proteinExistence type="predicted"/>
<dbReference type="InterPro" id="IPR050090">
    <property type="entry name" value="Tyrosine_recombinase_XerCD"/>
</dbReference>
<dbReference type="PROSITE" id="PS51898">
    <property type="entry name" value="TYR_RECOMBINASE"/>
    <property type="match status" value="1"/>
</dbReference>
<feature type="domain" description="Tyr recombinase" evidence="3">
    <location>
        <begin position="158"/>
        <end position="306"/>
    </location>
</feature>
<dbReference type="InterPro" id="IPR013762">
    <property type="entry name" value="Integrase-like_cat_sf"/>
</dbReference>
<evidence type="ECO:0000256" key="2">
    <source>
        <dbReference type="ARBA" id="ARBA00023172"/>
    </source>
</evidence>
<keyword evidence="2" id="KW-0233">DNA recombination</keyword>
<evidence type="ECO:0000256" key="1">
    <source>
        <dbReference type="ARBA" id="ARBA00023125"/>
    </source>
</evidence>
<dbReference type="InterPro" id="IPR002104">
    <property type="entry name" value="Integrase_catalytic"/>
</dbReference>
<dbReference type="InterPro" id="IPR011010">
    <property type="entry name" value="DNA_brk_join_enz"/>
</dbReference>
<name>A0A382M310_9ZZZZ</name>
<evidence type="ECO:0000313" key="4">
    <source>
        <dbReference type="EMBL" id="SVC43319.1"/>
    </source>
</evidence>
<feature type="non-terminal residue" evidence="4">
    <location>
        <position position="1"/>
    </location>
</feature>
<accession>A0A382M310</accession>
<evidence type="ECO:0000259" key="3">
    <source>
        <dbReference type="PROSITE" id="PS51898"/>
    </source>
</evidence>
<dbReference type="Gene3D" id="1.10.150.130">
    <property type="match status" value="1"/>
</dbReference>
<dbReference type="CDD" id="cd00796">
    <property type="entry name" value="INT_Rci_Hp1_C"/>
    <property type="match status" value="1"/>
</dbReference>
<dbReference type="GO" id="GO:0015074">
    <property type="term" value="P:DNA integration"/>
    <property type="evidence" value="ECO:0007669"/>
    <property type="project" value="InterPro"/>
</dbReference>
<feature type="non-terminal residue" evidence="4">
    <location>
        <position position="306"/>
    </location>
</feature>
<dbReference type="EMBL" id="UINC01090944">
    <property type="protein sequence ID" value="SVC43319.1"/>
    <property type="molecule type" value="Genomic_DNA"/>
</dbReference>
<dbReference type="GO" id="GO:0003677">
    <property type="term" value="F:DNA binding"/>
    <property type="evidence" value="ECO:0007669"/>
    <property type="project" value="UniProtKB-KW"/>
</dbReference>
<reference evidence="4" key="1">
    <citation type="submission" date="2018-05" db="EMBL/GenBank/DDBJ databases">
        <authorList>
            <person name="Lanie J.A."/>
            <person name="Ng W.-L."/>
            <person name="Kazmierczak K.M."/>
            <person name="Andrzejewski T.M."/>
            <person name="Davidsen T.M."/>
            <person name="Wayne K.J."/>
            <person name="Tettelin H."/>
            <person name="Glass J.I."/>
            <person name="Rusch D."/>
            <person name="Podicherti R."/>
            <person name="Tsui H.-C.T."/>
            <person name="Winkler M.E."/>
        </authorList>
    </citation>
    <scope>NUCLEOTIDE SEQUENCE</scope>
</reference>
<gene>
    <name evidence="4" type="ORF">METZ01_LOCUS296173</name>
</gene>
<sequence>MAYLRKHRGKWQTVVRIKGHTNIARSFTQRSDAKRWGQETELKIRREDAGIGRIKYPTFREVALRYLNETSMGKKCFKVERVIINILLHESFAEYPINKVTPSVIARFRDKQKKIVKENTINRRLDVISTIFTTVRKEWDYALKNPVLSIRRPKNPEPRNRRFTDAELNLLLRGNRTSELMRTIVELALETGMRQTELLSIRPEHIRGNTLFIPVAKTKPRTIPLTSRAQEILKHASLPFNISADRLGKQWRKLCKHYGIEDAHFHDLRRQSLTNFMLKKKLSVAETMMIAGHSDPRMLLRTYNNL</sequence>
<dbReference type="InterPro" id="IPR010998">
    <property type="entry name" value="Integrase_recombinase_N"/>
</dbReference>
<dbReference type="Pfam" id="PF00589">
    <property type="entry name" value="Phage_integrase"/>
    <property type="match status" value="1"/>
</dbReference>
<dbReference type="PANTHER" id="PTHR30349:SF94">
    <property type="entry name" value="INTEGRASE_RECOMBINASE HI_1414-RELATED"/>
    <property type="match status" value="1"/>
</dbReference>
<dbReference type="GO" id="GO:0006310">
    <property type="term" value="P:DNA recombination"/>
    <property type="evidence" value="ECO:0007669"/>
    <property type="project" value="UniProtKB-KW"/>
</dbReference>
<dbReference type="PANTHER" id="PTHR30349">
    <property type="entry name" value="PHAGE INTEGRASE-RELATED"/>
    <property type="match status" value="1"/>
</dbReference>
<dbReference type="SUPFAM" id="SSF56349">
    <property type="entry name" value="DNA breaking-rejoining enzymes"/>
    <property type="match status" value="1"/>
</dbReference>
<organism evidence="4">
    <name type="scientific">marine metagenome</name>
    <dbReference type="NCBI Taxonomy" id="408172"/>
    <lineage>
        <taxon>unclassified sequences</taxon>
        <taxon>metagenomes</taxon>
        <taxon>ecological metagenomes</taxon>
    </lineage>
</organism>
<protein>
    <recommendedName>
        <fullName evidence="3">Tyr recombinase domain-containing protein</fullName>
    </recommendedName>
</protein>
<dbReference type="AlphaFoldDB" id="A0A382M310"/>
<keyword evidence="1" id="KW-0238">DNA-binding</keyword>
<dbReference type="Gene3D" id="1.10.443.10">
    <property type="entry name" value="Intergrase catalytic core"/>
    <property type="match status" value="1"/>
</dbReference>